<name>A0ABD1BIB6_CARAN</name>
<feature type="compositionally biased region" description="Basic residues" evidence="1">
    <location>
        <begin position="204"/>
        <end position="219"/>
    </location>
</feature>
<feature type="compositionally biased region" description="Polar residues" evidence="1">
    <location>
        <begin position="257"/>
        <end position="268"/>
    </location>
</feature>
<dbReference type="EMBL" id="JBANAX010000322">
    <property type="protein sequence ID" value="KAL1214126.1"/>
    <property type="molecule type" value="Genomic_DNA"/>
</dbReference>
<feature type="region of interest" description="Disordered" evidence="1">
    <location>
        <begin position="204"/>
        <end position="268"/>
    </location>
</feature>
<accession>A0ABD1BIB6</accession>
<organism evidence="2 3">
    <name type="scientific">Cardamine amara subsp. amara</name>
    <dbReference type="NCBI Taxonomy" id="228776"/>
    <lineage>
        <taxon>Eukaryota</taxon>
        <taxon>Viridiplantae</taxon>
        <taxon>Streptophyta</taxon>
        <taxon>Embryophyta</taxon>
        <taxon>Tracheophyta</taxon>
        <taxon>Spermatophyta</taxon>
        <taxon>Magnoliopsida</taxon>
        <taxon>eudicotyledons</taxon>
        <taxon>Gunneridae</taxon>
        <taxon>Pentapetalae</taxon>
        <taxon>rosids</taxon>
        <taxon>malvids</taxon>
        <taxon>Brassicales</taxon>
        <taxon>Brassicaceae</taxon>
        <taxon>Cardamineae</taxon>
        <taxon>Cardamine</taxon>
    </lineage>
</organism>
<protein>
    <submittedName>
        <fullName evidence="2">Uncharacterized protein</fullName>
    </submittedName>
</protein>
<sequence length="268" mass="29627">MKRKFLKEQEAKLQSLGEVLPKKKLIVESDPLFGIIEDHPIDICPLTGNPKIDKTFVDGMRQYLQMAEGAERLARGEHIKASLEVLKSDPIGQKIMLRLEEAPIISVDVNKGKSIVFNYERPKSVRSSGDLMSLSSGKLLGTAIRVGHSVQIFYEGPSAKSKGVFERLGGVCEEVVEDNQGSSTVNRTGIFQASSLGTTLIKKYKRKRPSKAQRQKAILKSKESLERKVDTEEGSGSKRNAEDKVTTPSKFTRRTSNEVVPSEGSSNH</sequence>
<reference evidence="2 3" key="1">
    <citation type="submission" date="2024-04" db="EMBL/GenBank/DDBJ databases">
        <title>Genome assembly C_amara_ONT_v2.</title>
        <authorList>
            <person name="Yant L."/>
            <person name="Moore C."/>
            <person name="Slenker M."/>
        </authorList>
    </citation>
    <scope>NUCLEOTIDE SEQUENCE [LARGE SCALE GENOMIC DNA]</scope>
    <source>
        <tissue evidence="2">Leaf</tissue>
    </source>
</reference>
<evidence type="ECO:0000313" key="3">
    <source>
        <dbReference type="Proteomes" id="UP001558713"/>
    </source>
</evidence>
<gene>
    <name evidence="2" type="ORF">V5N11_005685</name>
</gene>
<dbReference type="Proteomes" id="UP001558713">
    <property type="component" value="Unassembled WGS sequence"/>
</dbReference>
<keyword evidence="3" id="KW-1185">Reference proteome</keyword>
<evidence type="ECO:0000256" key="1">
    <source>
        <dbReference type="SAM" id="MobiDB-lite"/>
    </source>
</evidence>
<comment type="caution">
    <text evidence="2">The sequence shown here is derived from an EMBL/GenBank/DDBJ whole genome shotgun (WGS) entry which is preliminary data.</text>
</comment>
<dbReference type="AlphaFoldDB" id="A0ABD1BIB6"/>
<proteinExistence type="predicted"/>
<feature type="compositionally biased region" description="Basic and acidic residues" evidence="1">
    <location>
        <begin position="220"/>
        <end position="245"/>
    </location>
</feature>
<evidence type="ECO:0000313" key="2">
    <source>
        <dbReference type="EMBL" id="KAL1214126.1"/>
    </source>
</evidence>